<dbReference type="InterPro" id="IPR032854">
    <property type="entry name" value="ALKBH3"/>
</dbReference>
<keyword evidence="3" id="KW-1185">Reference proteome</keyword>
<evidence type="ECO:0000313" key="2">
    <source>
        <dbReference type="EMBL" id="CAL1239810.1"/>
    </source>
</evidence>
<name>A0ABP1C6D1_9GAMM</name>
<dbReference type="InterPro" id="IPR037151">
    <property type="entry name" value="AlkB-like_sf"/>
</dbReference>
<protein>
    <submittedName>
        <fullName evidence="2">Alkylated DNA repair dioxygenase AlkB</fullName>
    </submittedName>
</protein>
<dbReference type="PROSITE" id="PS51471">
    <property type="entry name" value="FE2OG_OXY"/>
    <property type="match status" value="1"/>
</dbReference>
<feature type="domain" description="Fe2OG dioxygenase" evidence="1">
    <location>
        <begin position="94"/>
        <end position="191"/>
    </location>
</feature>
<accession>A0ABP1C6D1</accession>
<dbReference type="PANTHER" id="PTHR31212">
    <property type="entry name" value="ALPHA-KETOGLUTARATE-DEPENDENT DIOXYGENASE ALKB HOMOLOG 3"/>
    <property type="match status" value="1"/>
</dbReference>
<dbReference type="Proteomes" id="UP001497493">
    <property type="component" value="Chromosome"/>
</dbReference>
<reference evidence="2 3" key="1">
    <citation type="submission" date="2024-04" db="EMBL/GenBank/DDBJ databases">
        <authorList>
            <person name="Cremers G."/>
        </authorList>
    </citation>
    <scope>NUCLEOTIDE SEQUENCE [LARGE SCALE GENOMIC DNA]</scope>
    <source>
        <strain evidence="2">MeCH1-AG</strain>
    </source>
</reference>
<evidence type="ECO:0000313" key="3">
    <source>
        <dbReference type="Proteomes" id="UP001497493"/>
    </source>
</evidence>
<proteinExistence type="predicted"/>
<dbReference type="InterPro" id="IPR005123">
    <property type="entry name" value="Oxoglu/Fe-dep_dioxygenase_dom"/>
</dbReference>
<dbReference type="Gene3D" id="2.60.120.590">
    <property type="entry name" value="Alpha-ketoglutarate-dependent dioxygenase AlkB-like"/>
    <property type="match status" value="1"/>
</dbReference>
<keyword evidence="2" id="KW-0560">Oxidoreductase</keyword>
<dbReference type="RefSeq" id="WP_348759345.1">
    <property type="nucleotide sequence ID" value="NZ_OZ026884.1"/>
</dbReference>
<organism evidence="2 3">
    <name type="scientific">Candidatus Methylocalor cossyra</name>
    <dbReference type="NCBI Taxonomy" id="3108543"/>
    <lineage>
        <taxon>Bacteria</taxon>
        <taxon>Pseudomonadati</taxon>
        <taxon>Pseudomonadota</taxon>
        <taxon>Gammaproteobacteria</taxon>
        <taxon>Methylococcales</taxon>
        <taxon>Methylococcaceae</taxon>
        <taxon>Candidatus Methylocalor</taxon>
    </lineage>
</organism>
<keyword evidence="2" id="KW-0223">Dioxygenase</keyword>
<dbReference type="PANTHER" id="PTHR31212:SF4">
    <property type="entry name" value="ALPHA-KETOGLUTARATE-DEPENDENT DIOXYGENASE ALKB HOMOLOG 3"/>
    <property type="match status" value="1"/>
</dbReference>
<sequence>MANLVDRDGEVYLFADFIRPAEADRLFEQLREELAWRQESLVIAGRRVAVPRLVCWYGDPGMGYRYSGVDHEPQPWTTTLRTLKGRVEAQCGRRFNGVLGNFYRDGQDSMGWHADREPELGPAPFIASLSFGAARRFELRHNRSHEILSLPLSHGSLLVMGGPLQHHWRHRVPKDPAVRGARINLTFRTIVGTPPRIP</sequence>
<dbReference type="Pfam" id="PF13532">
    <property type="entry name" value="2OG-FeII_Oxy_2"/>
    <property type="match status" value="1"/>
</dbReference>
<gene>
    <name evidence="2" type="ORF">MECH1_V1_1034</name>
</gene>
<dbReference type="InterPro" id="IPR027450">
    <property type="entry name" value="AlkB-like"/>
</dbReference>
<evidence type="ECO:0000259" key="1">
    <source>
        <dbReference type="PROSITE" id="PS51471"/>
    </source>
</evidence>
<dbReference type="EMBL" id="OZ026884">
    <property type="protein sequence ID" value="CAL1239810.1"/>
    <property type="molecule type" value="Genomic_DNA"/>
</dbReference>
<dbReference type="SUPFAM" id="SSF51197">
    <property type="entry name" value="Clavaminate synthase-like"/>
    <property type="match status" value="1"/>
</dbReference>
<dbReference type="GO" id="GO:0051213">
    <property type="term" value="F:dioxygenase activity"/>
    <property type="evidence" value="ECO:0007669"/>
    <property type="project" value="UniProtKB-KW"/>
</dbReference>